<dbReference type="RefSeq" id="WP_141164084.1">
    <property type="nucleotide sequence ID" value="NZ_VHQG01000003.1"/>
</dbReference>
<feature type="transmembrane region" description="Helical" evidence="1">
    <location>
        <begin position="92"/>
        <end position="109"/>
    </location>
</feature>
<protein>
    <submittedName>
        <fullName evidence="2">DUF4352 domain-containing protein</fullName>
    </submittedName>
</protein>
<reference evidence="2 3" key="1">
    <citation type="submission" date="2019-06" db="EMBL/GenBank/DDBJ databases">
        <authorList>
            <person name="Li F."/>
        </authorList>
    </citation>
    <scope>NUCLEOTIDE SEQUENCE [LARGE SCALE GENOMIC DNA]</scope>
    <source>
        <strain evidence="2 3">10F1D-1</strain>
    </source>
</reference>
<comment type="caution">
    <text evidence="2">The sequence shown here is derived from an EMBL/GenBank/DDBJ whole genome shotgun (WGS) entry which is preliminary data.</text>
</comment>
<evidence type="ECO:0000313" key="2">
    <source>
        <dbReference type="EMBL" id="TPW75055.1"/>
    </source>
</evidence>
<proteinExistence type="predicted"/>
<evidence type="ECO:0000313" key="3">
    <source>
        <dbReference type="Proteomes" id="UP000316252"/>
    </source>
</evidence>
<accession>A0A506XZ31</accession>
<keyword evidence="1" id="KW-1133">Transmembrane helix</keyword>
<dbReference type="Proteomes" id="UP000316252">
    <property type="component" value="Unassembled WGS sequence"/>
</dbReference>
<dbReference type="OrthoDB" id="9847246at2"/>
<feature type="transmembrane region" description="Helical" evidence="1">
    <location>
        <begin position="68"/>
        <end position="86"/>
    </location>
</feature>
<evidence type="ECO:0000256" key="1">
    <source>
        <dbReference type="SAM" id="Phobius"/>
    </source>
</evidence>
<organism evidence="2 3">
    <name type="scientific">Schumannella soli</name>
    <dbReference type="NCBI Taxonomy" id="2590779"/>
    <lineage>
        <taxon>Bacteria</taxon>
        <taxon>Bacillati</taxon>
        <taxon>Actinomycetota</taxon>
        <taxon>Actinomycetes</taxon>
        <taxon>Micrococcales</taxon>
        <taxon>Microbacteriaceae</taxon>
        <taxon>Schumannella</taxon>
    </lineage>
</organism>
<feature type="transmembrane region" description="Helical" evidence="1">
    <location>
        <begin position="118"/>
        <end position="139"/>
    </location>
</feature>
<dbReference type="AlphaFoldDB" id="A0A506XZ31"/>
<keyword evidence="3" id="KW-1185">Reference proteome</keyword>
<name>A0A506XZ31_9MICO</name>
<gene>
    <name evidence="2" type="ORF">FJ657_12635</name>
</gene>
<dbReference type="EMBL" id="VHQG01000003">
    <property type="protein sequence ID" value="TPW75055.1"/>
    <property type="molecule type" value="Genomic_DNA"/>
</dbReference>
<keyword evidence="1" id="KW-0812">Transmembrane</keyword>
<keyword evidence="1" id="KW-0472">Membrane</keyword>
<sequence>MSTLDTSAVSLVDSVVASVLEPAAPAADAAPVSALRHANGGVAGVSLADDAEAAALDRSAPRGGLPPVAFATLSLGLGSIAAVMSAMQGTMIVAAGAGLVGIIAGLIVLTRRRGRGEAVALFGATLSFSAIALALIFGYTSAPIPSESALADTTTAASVTGDTAEAQPVASPAFGQTVHVGGFDVTVSQPADYTPTRRAIGDDQAAQRVMTVTVTNTGTKAADLDLLFSASANGVAATPLLDRRAGIDAGHTGELDAGGSATFLLAYSTDAPDQLTVHVASGFSSATIG</sequence>